<protein>
    <recommendedName>
        <fullName evidence="2">Reverse transcriptase domain-containing protein</fullName>
    </recommendedName>
</protein>
<dbReference type="PANTHER" id="PTHR48475">
    <property type="entry name" value="RIBONUCLEASE H"/>
    <property type="match status" value="1"/>
</dbReference>
<sequence>MGQLSKILELMSTDKGKRVAGSSSVSKDVQQTEANTDPVYPPGFTLPLARNASIPMPSIGQYSFFGMLVPTGPPPTYAQQRPIRGASPSDPISVPDLDDLKEQEKLNSFRKKVQRMMDESRIEFYVEASRPAVNMMAKDSTHPTKIKPLTIFYEQRGEFVENRTHAQMTIEVPKPFPYKDDKAVPWNYNFNVQVLKARKWMVESQDNATNITSVGRITRSGCCYTPEALENLKKEKGKEKEQNLREEKVQSQESIDGSKGPVTKKKLQSSSSSSNTLYIFQFPLPSKIPNNECEDDNDSGFEVNFEKDNKKEVKIGTTLVPIEKEKLIKLLHEYVNVFAWSYQDMPRLNTDIVAHKLPLKPECKLIKQKLRRMKLEMLLKIKEDVKKQFDAGFLEVAKYLEWVANIVPVPNKDGKVRMCVDYRDLNRASPKDNFPLPHIDTLVDNTTRHSMFSFMDGFSGYNQIKMALEDREKITFITMWGTFCYKVMPFGLKNAGVTYQRAMVTLFHDMMHREVEVYVDDMIVKARKTEDHATNLERLFKRLRKFQLRLNPAKCTFGVTSRKLLGFVISERGQKLTRIRFKQSVICLLPKCRKKLEDSWEAIKGSAITDFLAEMVEENYKPMEFEFPDEDLMSVCQTNEEESEEKENWKMFFDEASNALGHGIGVVLVSLEGGHYPIIAKLSFFCTNNVAEYETCVMGLQAAIERKIHILKVFGDFALVIYQLRGEWETCDSKLVRYHKFISKLIENFDKICFTHLPREENQMADALAMLAVMFKVGTDVKIQPIMINLRECPTHCSSVEEEVDGKPWYHDIVHYLKFQQYLKQSSKNDKKTIKRLAMNFFLDRDILYKRSRDQVLLRCVDSAEA</sequence>
<reference evidence="3 4" key="1">
    <citation type="journal article" date="2013" name="Genome Biol.">
        <title>The genome sequence of the most widely cultivated cacao type and its use to identify candidate genes regulating pod color.</title>
        <authorList>
            <person name="Motamayor J.C."/>
            <person name="Mockaitis K."/>
            <person name="Schmutz J."/>
            <person name="Haiminen N."/>
            <person name="Iii D.L."/>
            <person name="Cornejo O."/>
            <person name="Findley S.D."/>
            <person name="Zheng P."/>
            <person name="Utro F."/>
            <person name="Royaert S."/>
            <person name="Saski C."/>
            <person name="Jenkins J."/>
            <person name="Podicheti R."/>
            <person name="Zhao M."/>
            <person name="Scheffler B.E."/>
            <person name="Stack J.C."/>
            <person name="Feltus F.A."/>
            <person name="Mustiga G.M."/>
            <person name="Amores F."/>
            <person name="Phillips W."/>
            <person name="Marelli J.P."/>
            <person name="May G.D."/>
            <person name="Shapiro H."/>
            <person name="Ma J."/>
            <person name="Bustamante C.D."/>
            <person name="Schnell R.J."/>
            <person name="Main D."/>
            <person name="Gilbert D."/>
            <person name="Parida L."/>
            <person name="Kuhn D.N."/>
        </authorList>
    </citation>
    <scope>NUCLEOTIDE SEQUENCE [LARGE SCALE GENOMIC DNA]</scope>
    <source>
        <strain evidence="4">cv. Matina 1-6</strain>
    </source>
</reference>
<feature type="region of interest" description="Disordered" evidence="1">
    <location>
        <begin position="15"/>
        <end position="38"/>
    </location>
</feature>
<feature type="compositionally biased region" description="Polar residues" evidence="1">
    <location>
        <begin position="21"/>
        <end position="35"/>
    </location>
</feature>
<dbReference type="PROSITE" id="PS50878">
    <property type="entry name" value="RT_POL"/>
    <property type="match status" value="1"/>
</dbReference>
<feature type="compositionally biased region" description="Basic and acidic residues" evidence="1">
    <location>
        <begin position="234"/>
        <end position="250"/>
    </location>
</feature>
<organism evidence="3 4">
    <name type="scientific">Theobroma cacao</name>
    <name type="common">Cacao</name>
    <name type="synonym">Cocoa</name>
    <dbReference type="NCBI Taxonomy" id="3641"/>
    <lineage>
        <taxon>Eukaryota</taxon>
        <taxon>Viridiplantae</taxon>
        <taxon>Streptophyta</taxon>
        <taxon>Embryophyta</taxon>
        <taxon>Tracheophyta</taxon>
        <taxon>Spermatophyta</taxon>
        <taxon>Magnoliopsida</taxon>
        <taxon>eudicotyledons</taxon>
        <taxon>Gunneridae</taxon>
        <taxon>Pentapetalae</taxon>
        <taxon>rosids</taxon>
        <taxon>malvids</taxon>
        <taxon>Malvales</taxon>
        <taxon>Malvaceae</taxon>
        <taxon>Byttnerioideae</taxon>
        <taxon>Theobroma</taxon>
    </lineage>
</organism>
<dbReference type="SUPFAM" id="SSF56672">
    <property type="entry name" value="DNA/RNA polymerases"/>
    <property type="match status" value="1"/>
</dbReference>
<dbReference type="GO" id="GO:0004523">
    <property type="term" value="F:RNA-DNA hybrid ribonuclease activity"/>
    <property type="evidence" value="ECO:0007669"/>
    <property type="project" value="InterPro"/>
</dbReference>
<proteinExistence type="predicted"/>
<evidence type="ECO:0000259" key="2">
    <source>
        <dbReference type="PROSITE" id="PS50878"/>
    </source>
</evidence>
<dbReference type="InParanoid" id="A0A061F0Q6"/>
<dbReference type="Gene3D" id="3.30.70.270">
    <property type="match status" value="1"/>
</dbReference>
<dbReference type="InterPro" id="IPR000477">
    <property type="entry name" value="RT_dom"/>
</dbReference>
<dbReference type="Gramene" id="EOY10242">
    <property type="protein sequence ID" value="EOY10242"/>
    <property type="gene ID" value="TCM_025612"/>
</dbReference>
<dbReference type="EMBL" id="CM001883">
    <property type="protein sequence ID" value="EOY10242.1"/>
    <property type="molecule type" value="Genomic_DNA"/>
</dbReference>
<dbReference type="CDD" id="cd01647">
    <property type="entry name" value="RT_LTR"/>
    <property type="match status" value="1"/>
</dbReference>
<keyword evidence="4" id="KW-1185">Reference proteome</keyword>
<dbReference type="AlphaFoldDB" id="A0A061F0Q6"/>
<dbReference type="InterPro" id="IPR043128">
    <property type="entry name" value="Rev_trsase/Diguanyl_cyclase"/>
</dbReference>
<feature type="region of interest" description="Disordered" evidence="1">
    <location>
        <begin position="73"/>
        <end position="100"/>
    </location>
</feature>
<dbReference type="CDD" id="cd09279">
    <property type="entry name" value="RNase_HI_like"/>
    <property type="match status" value="1"/>
</dbReference>
<evidence type="ECO:0000313" key="3">
    <source>
        <dbReference type="EMBL" id="EOY10242.1"/>
    </source>
</evidence>
<dbReference type="Pfam" id="PF13456">
    <property type="entry name" value="RVT_3"/>
    <property type="match status" value="1"/>
</dbReference>
<name>A0A061F0Q6_THECC</name>
<evidence type="ECO:0000313" key="4">
    <source>
        <dbReference type="Proteomes" id="UP000026915"/>
    </source>
</evidence>
<dbReference type="GO" id="GO:0003676">
    <property type="term" value="F:nucleic acid binding"/>
    <property type="evidence" value="ECO:0007669"/>
    <property type="project" value="InterPro"/>
</dbReference>
<dbReference type="HOGENOM" id="CLU_301368_0_0_1"/>
<dbReference type="eggNOG" id="KOG0017">
    <property type="taxonomic scope" value="Eukaryota"/>
</dbReference>
<dbReference type="Proteomes" id="UP000026915">
    <property type="component" value="Chromosome 5"/>
</dbReference>
<dbReference type="InterPro" id="IPR036397">
    <property type="entry name" value="RNaseH_sf"/>
</dbReference>
<dbReference type="Gene3D" id="3.10.10.10">
    <property type="entry name" value="HIV Type 1 Reverse Transcriptase, subunit A, domain 1"/>
    <property type="match status" value="1"/>
</dbReference>
<dbReference type="Gene3D" id="3.30.420.10">
    <property type="entry name" value="Ribonuclease H-like superfamily/Ribonuclease H"/>
    <property type="match status" value="1"/>
</dbReference>
<accession>A0A061F0Q6</accession>
<feature type="domain" description="Reverse transcriptase" evidence="2">
    <location>
        <begin position="390"/>
        <end position="569"/>
    </location>
</feature>
<dbReference type="Pfam" id="PF00078">
    <property type="entry name" value="RVT_1"/>
    <property type="match status" value="1"/>
</dbReference>
<feature type="region of interest" description="Disordered" evidence="1">
    <location>
        <begin position="234"/>
        <end position="269"/>
    </location>
</feature>
<dbReference type="PANTHER" id="PTHR48475:SF1">
    <property type="entry name" value="RNASE H TYPE-1 DOMAIN-CONTAINING PROTEIN"/>
    <property type="match status" value="1"/>
</dbReference>
<gene>
    <name evidence="3" type="ORF">TCM_025612</name>
</gene>
<dbReference type="InterPro" id="IPR002156">
    <property type="entry name" value="RNaseH_domain"/>
</dbReference>
<evidence type="ECO:0000256" key="1">
    <source>
        <dbReference type="SAM" id="MobiDB-lite"/>
    </source>
</evidence>
<dbReference type="InterPro" id="IPR043502">
    <property type="entry name" value="DNA/RNA_pol_sf"/>
</dbReference>